<dbReference type="STRING" id="1186196.SAMN04489841_4291"/>
<reference evidence="3" key="1">
    <citation type="submission" date="2016-10" db="EMBL/GenBank/DDBJ databases">
        <authorList>
            <person name="Varghese N."/>
            <person name="Submissions S."/>
        </authorList>
    </citation>
    <scope>NUCLEOTIDE SEQUENCE [LARGE SCALE GENOMIC DNA]</scope>
    <source>
        <strain evidence="3">DSM 25055</strain>
    </source>
</reference>
<name>A0A1H9R628_9EURY</name>
<organism evidence="2 3">
    <name type="scientific">Natrinema salaciae</name>
    <dbReference type="NCBI Taxonomy" id="1186196"/>
    <lineage>
        <taxon>Archaea</taxon>
        <taxon>Methanobacteriati</taxon>
        <taxon>Methanobacteriota</taxon>
        <taxon>Stenosarchaea group</taxon>
        <taxon>Halobacteria</taxon>
        <taxon>Halobacteriales</taxon>
        <taxon>Natrialbaceae</taxon>
        <taxon>Natrinema</taxon>
    </lineage>
</organism>
<keyword evidence="3" id="KW-1185">Reference proteome</keyword>
<keyword evidence="1" id="KW-0812">Transmembrane</keyword>
<keyword evidence="1" id="KW-1133">Transmembrane helix</keyword>
<dbReference type="Proteomes" id="UP000199114">
    <property type="component" value="Unassembled WGS sequence"/>
</dbReference>
<dbReference type="EMBL" id="FOFD01000007">
    <property type="protein sequence ID" value="SER68176.1"/>
    <property type="molecule type" value="Genomic_DNA"/>
</dbReference>
<protein>
    <submittedName>
        <fullName evidence="2">Uncharacterized protein</fullName>
    </submittedName>
</protein>
<accession>A0A1H9R628</accession>
<evidence type="ECO:0000313" key="2">
    <source>
        <dbReference type="EMBL" id="SER68176.1"/>
    </source>
</evidence>
<keyword evidence="1" id="KW-0472">Membrane</keyword>
<gene>
    <name evidence="2" type="ORF">SAMN04489841_4291</name>
</gene>
<sequence length="45" mass="4536">MGRLSTIVILVGIAMLVVPVPPIASALGGVAVVLVGIALRLLTDR</sequence>
<dbReference type="RefSeq" id="WP_090621555.1">
    <property type="nucleotide sequence ID" value="NZ_FOFD01000007.1"/>
</dbReference>
<evidence type="ECO:0000256" key="1">
    <source>
        <dbReference type="SAM" id="Phobius"/>
    </source>
</evidence>
<feature type="transmembrane region" description="Helical" evidence="1">
    <location>
        <begin position="6"/>
        <end position="39"/>
    </location>
</feature>
<proteinExistence type="predicted"/>
<evidence type="ECO:0000313" key="3">
    <source>
        <dbReference type="Proteomes" id="UP000199114"/>
    </source>
</evidence>
<dbReference type="AlphaFoldDB" id="A0A1H9R628"/>